<dbReference type="SMART" id="SM00255">
    <property type="entry name" value="TIR"/>
    <property type="match status" value="1"/>
</dbReference>
<dbReference type="SUPFAM" id="SSF52058">
    <property type="entry name" value="L domain-like"/>
    <property type="match status" value="1"/>
</dbReference>
<dbReference type="InterPro" id="IPR035897">
    <property type="entry name" value="Toll_tir_struct_dom_sf"/>
</dbReference>
<dbReference type="Pfam" id="PF00931">
    <property type="entry name" value="NB-ARC"/>
    <property type="match status" value="1"/>
</dbReference>
<keyword evidence="6" id="KW-0520">NAD</keyword>
<dbReference type="Pfam" id="PF01582">
    <property type="entry name" value="TIR"/>
    <property type="match status" value="1"/>
</dbReference>
<comment type="catalytic activity">
    <reaction evidence="7">
        <text>NAD(+) + H2O = ADP-D-ribose + nicotinamide + H(+)</text>
        <dbReference type="Rhea" id="RHEA:16301"/>
        <dbReference type="ChEBI" id="CHEBI:15377"/>
        <dbReference type="ChEBI" id="CHEBI:15378"/>
        <dbReference type="ChEBI" id="CHEBI:17154"/>
        <dbReference type="ChEBI" id="CHEBI:57540"/>
        <dbReference type="ChEBI" id="CHEBI:57967"/>
        <dbReference type="EC" id="3.2.2.6"/>
    </reaction>
    <physiologicalReaction direction="left-to-right" evidence="7">
        <dbReference type="Rhea" id="RHEA:16302"/>
    </physiologicalReaction>
</comment>
<dbReference type="Gene3D" id="3.80.10.10">
    <property type="entry name" value="Ribonuclease Inhibitor"/>
    <property type="match status" value="2"/>
</dbReference>
<dbReference type="InterPro" id="IPR042197">
    <property type="entry name" value="Apaf_helical"/>
</dbReference>
<keyword evidence="10" id="KW-1185">Reference proteome</keyword>
<dbReference type="InterPro" id="IPR032675">
    <property type="entry name" value="LRR_dom_sf"/>
</dbReference>
<dbReference type="InterPro" id="IPR002182">
    <property type="entry name" value="NB-ARC"/>
</dbReference>
<evidence type="ECO:0000313" key="9">
    <source>
        <dbReference type="EMBL" id="KAJ9542858.1"/>
    </source>
</evidence>
<dbReference type="PROSITE" id="PS50104">
    <property type="entry name" value="TIR"/>
    <property type="match status" value="1"/>
</dbReference>
<dbReference type="InterPro" id="IPR027417">
    <property type="entry name" value="P-loop_NTPase"/>
</dbReference>
<protein>
    <recommendedName>
        <fullName evidence="1">ADP-ribosyl cyclase/cyclic ADP-ribose hydrolase</fullName>
        <ecNumber evidence="1">3.2.2.6</ecNumber>
    </recommendedName>
</protein>
<evidence type="ECO:0000256" key="6">
    <source>
        <dbReference type="ARBA" id="ARBA00023027"/>
    </source>
</evidence>
<dbReference type="InterPro" id="IPR036390">
    <property type="entry name" value="WH_DNA-bd_sf"/>
</dbReference>
<dbReference type="Gene3D" id="3.40.50.10140">
    <property type="entry name" value="Toll/interleukin-1 receptor homology (TIR) domain"/>
    <property type="match status" value="1"/>
</dbReference>
<dbReference type="PRINTS" id="PR00364">
    <property type="entry name" value="DISEASERSIST"/>
</dbReference>
<dbReference type="Pfam" id="PF23282">
    <property type="entry name" value="WHD_ROQ1"/>
    <property type="match status" value="1"/>
</dbReference>
<dbReference type="InterPro" id="IPR058192">
    <property type="entry name" value="WHD_ROQ1-like"/>
</dbReference>
<evidence type="ECO:0000259" key="8">
    <source>
        <dbReference type="PROSITE" id="PS50104"/>
    </source>
</evidence>
<dbReference type="InterPro" id="IPR058546">
    <property type="entry name" value="RPS4B/Roq1-like_LRR"/>
</dbReference>
<organism evidence="9 10">
    <name type="scientific">Centaurea solstitialis</name>
    <name type="common">yellow star-thistle</name>
    <dbReference type="NCBI Taxonomy" id="347529"/>
    <lineage>
        <taxon>Eukaryota</taxon>
        <taxon>Viridiplantae</taxon>
        <taxon>Streptophyta</taxon>
        <taxon>Embryophyta</taxon>
        <taxon>Tracheophyta</taxon>
        <taxon>Spermatophyta</taxon>
        <taxon>Magnoliopsida</taxon>
        <taxon>eudicotyledons</taxon>
        <taxon>Gunneridae</taxon>
        <taxon>Pentapetalae</taxon>
        <taxon>asterids</taxon>
        <taxon>campanulids</taxon>
        <taxon>Asterales</taxon>
        <taxon>Asteraceae</taxon>
        <taxon>Carduoideae</taxon>
        <taxon>Cardueae</taxon>
        <taxon>Centaureinae</taxon>
        <taxon>Centaurea</taxon>
    </lineage>
</organism>
<keyword evidence="3" id="KW-0677">Repeat</keyword>
<dbReference type="GO" id="GO:0043531">
    <property type="term" value="F:ADP binding"/>
    <property type="evidence" value="ECO:0007669"/>
    <property type="project" value="InterPro"/>
</dbReference>
<keyword evidence="2" id="KW-0433">Leucine-rich repeat</keyword>
<dbReference type="PANTHER" id="PTHR11017">
    <property type="entry name" value="LEUCINE-RICH REPEAT-CONTAINING PROTEIN"/>
    <property type="match status" value="1"/>
</dbReference>
<gene>
    <name evidence="9" type="ORF">OSB04_029364</name>
</gene>
<dbReference type="Proteomes" id="UP001172457">
    <property type="component" value="Chromosome 7"/>
</dbReference>
<dbReference type="Pfam" id="PF23286">
    <property type="entry name" value="LRR_13"/>
    <property type="match status" value="1"/>
</dbReference>
<dbReference type="PANTHER" id="PTHR11017:SF479">
    <property type="entry name" value="DISEASE RESISTANCE PROTEIN (TIR-NBS-LRR CLASS) FAMILY"/>
    <property type="match status" value="1"/>
</dbReference>
<evidence type="ECO:0000256" key="1">
    <source>
        <dbReference type="ARBA" id="ARBA00011982"/>
    </source>
</evidence>
<keyword evidence="4" id="KW-0378">Hydrolase</keyword>
<dbReference type="InterPro" id="IPR000157">
    <property type="entry name" value="TIR_dom"/>
</dbReference>
<evidence type="ECO:0000256" key="5">
    <source>
        <dbReference type="ARBA" id="ARBA00022821"/>
    </source>
</evidence>
<dbReference type="Pfam" id="PF20160">
    <property type="entry name" value="C-JID"/>
    <property type="match status" value="1"/>
</dbReference>
<comment type="caution">
    <text evidence="9">The sequence shown here is derived from an EMBL/GenBank/DDBJ whole genome shotgun (WGS) entry which is preliminary data.</text>
</comment>
<dbReference type="SMART" id="SM00382">
    <property type="entry name" value="AAA"/>
    <property type="match status" value="1"/>
</dbReference>
<keyword evidence="5" id="KW-0611">Plant defense</keyword>
<dbReference type="GO" id="GO:0061809">
    <property type="term" value="F:NAD+ nucleosidase activity, cyclic ADP-ribose generating"/>
    <property type="evidence" value="ECO:0007669"/>
    <property type="project" value="UniProtKB-EC"/>
</dbReference>
<accession>A0AA38T288</accession>
<dbReference type="Gene3D" id="1.10.8.430">
    <property type="entry name" value="Helical domain of apoptotic protease-activating factors"/>
    <property type="match status" value="1"/>
</dbReference>
<sequence length="1185" mass="136183">MASSSNSPSSSLPIGRWKHDVFLSFRGEDTRMNFVDHLYAALVHRGIDTFKDDEMLRRGELISPELLKAIEESRFAVVVFSENYANSSWCLDELAKIMECRDRMGQRVLPVFYHVDPSDLRGQKGKFTTGFQQNQEKYRGEMKLNNWRKSLVTASKISGWHVSKAVDIGESEVIRKIVQVILEGIQPDGNYDDLIGIEYHVSALNSLLCTEATNDVRMIGIWGMGGIGKTTIAQAVFRRIAYKFEGSCFVKDVRENSRSKSDIQLLQNQILRDVLAPHHRGTITDVDLGAEIMRKSFSNKKVFLILDDVDKVKHLEFLAASHERYGPGSRIIITTRDEHLLADAHFKYKPNCLLMDQAVKLFSRHAFRENSPPEGYEQLSYRAIHYTGCLPLALKVLGSFFRGRQANVWESALNRLVKSPDKDIFNSLKLSFDGLDDSEKNIFLDIACFFKGKDIECVTRILDSFGFDPVIGISILIQKSLIFVSNKKIGMHDLIEEMGWKIVRQSFSNSRLWEPEEIHDVLERNRVTNLSLSLSHYPYKILSFFVLFNIENRLIIVEFFVQKLEDIEAIVLPSNRSKYEAYDGEKLGFSDEAFRRMENLRLLDVDWLHISRELTFLPNRLRWLCWHHYPFSSLPVEHMRKLVGLEMFDGLIKHLWKGPKILPNMKFIDLGSLRHLTRFPDISGAPNIERCQKLKRLSSRMEMESLETLILSSCVSLERFPKVSRSMIKLSNIYLDDCIQIKKLPSSIRCLSGLRILNLIGCQKLKKIPNSVCELKDLKILHLYNCKKLKKLPEELGSMENLEELWLGFPEMWSFGTRVRKSITCRTLTSLFSLRKLDLSYRQIKKEEFPESFHSFSSLEELHLSGNSQLTQLPAGISHLSRLKLLELSKCSRLQNLHDLPSGIQALRASGCSSLAKIGDLSNEHVWLYNVWFFDCHKLLEDPENEPYINKMKEQYFLKGCAAVGHRLSIGVPGSKIPSWFEEQQLGCTVALRLPPKLHTQVIGFAICGVFHGDWIFDYPRIIFRIVNDEKVVPKSEVDLTESAATNNICNLWVTYIPFGFFQQMYHDFQPQDWSHIKGSLVMTLATTDGKKSIRCGEHIVSREDVEMIQQVKTCISDYGNMVRINGDDSDENLGYKIKVPANTYVYEEKSDKTDSNLKPLRTRTSERRDVYNISFGCTFLSGPR</sequence>
<evidence type="ECO:0000256" key="4">
    <source>
        <dbReference type="ARBA" id="ARBA00022801"/>
    </source>
</evidence>
<dbReference type="FunFam" id="3.40.50.10140:FF:000007">
    <property type="entry name" value="Disease resistance protein (TIR-NBS-LRR class)"/>
    <property type="match status" value="1"/>
</dbReference>
<dbReference type="EC" id="3.2.2.6" evidence="1"/>
<dbReference type="GO" id="GO:0007165">
    <property type="term" value="P:signal transduction"/>
    <property type="evidence" value="ECO:0007669"/>
    <property type="project" value="InterPro"/>
</dbReference>
<dbReference type="AlphaFoldDB" id="A0AA38T288"/>
<evidence type="ECO:0000313" key="10">
    <source>
        <dbReference type="Proteomes" id="UP001172457"/>
    </source>
</evidence>
<dbReference type="InterPro" id="IPR044974">
    <property type="entry name" value="Disease_R_plants"/>
</dbReference>
<dbReference type="Gene3D" id="3.40.50.300">
    <property type="entry name" value="P-loop containing nucleotide triphosphate hydrolases"/>
    <property type="match status" value="1"/>
</dbReference>
<dbReference type="GO" id="GO:0006952">
    <property type="term" value="P:defense response"/>
    <property type="evidence" value="ECO:0007669"/>
    <property type="project" value="UniProtKB-KW"/>
</dbReference>
<dbReference type="InterPro" id="IPR003593">
    <property type="entry name" value="AAA+_ATPase"/>
</dbReference>
<proteinExistence type="predicted"/>
<name>A0AA38T288_9ASTR</name>
<dbReference type="SUPFAM" id="SSF52540">
    <property type="entry name" value="P-loop containing nucleoside triphosphate hydrolases"/>
    <property type="match status" value="1"/>
</dbReference>
<reference evidence="9" key="1">
    <citation type="submission" date="2023-03" db="EMBL/GenBank/DDBJ databases">
        <title>Chromosome-scale reference genome and RAD-based genetic map of yellow starthistle (Centaurea solstitialis) reveal putative structural variation and QTLs associated with invader traits.</title>
        <authorList>
            <person name="Reatini B."/>
            <person name="Cang F.A."/>
            <person name="Jiang Q."/>
            <person name="Mckibben M.T.W."/>
            <person name="Barker M.S."/>
            <person name="Rieseberg L.H."/>
            <person name="Dlugosch K.M."/>
        </authorList>
    </citation>
    <scope>NUCLEOTIDE SEQUENCE</scope>
    <source>
        <strain evidence="9">CAN-66</strain>
        <tissue evidence="9">Leaf</tissue>
    </source>
</reference>
<evidence type="ECO:0000256" key="3">
    <source>
        <dbReference type="ARBA" id="ARBA00022737"/>
    </source>
</evidence>
<dbReference type="SUPFAM" id="SSF46785">
    <property type="entry name" value="Winged helix' DNA-binding domain"/>
    <property type="match status" value="1"/>
</dbReference>
<feature type="domain" description="TIR" evidence="8">
    <location>
        <begin position="17"/>
        <end position="185"/>
    </location>
</feature>
<evidence type="ECO:0000256" key="7">
    <source>
        <dbReference type="ARBA" id="ARBA00047304"/>
    </source>
</evidence>
<dbReference type="SUPFAM" id="SSF52200">
    <property type="entry name" value="Toll/Interleukin receptor TIR domain"/>
    <property type="match status" value="1"/>
</dbReference>
<dbReference type="EMBL" id="JARYMX010000007">
    <property type="protein sequence ID" value="KAJ9542858.1"/>
    <property type="molecule type" value="Genomic_DNA"/>
</dbReference>
<dbReference type="InterPro" id="IPR045344">
    <property type="entry name" value="C-JID"/>
</dbReference>
<evidence type="ECO:0000256" key="2">
    <source>
        <dbReference type="ARBA" id="ARBA00022614"/>
    </source>
</evidence>